<evidence type="ECO:0000313" key="3">
    <source>
        <dbReference type="Proteomes" id="UP000054815"/>
    </source>
</evidence>
<keyword evidence="4" id="KW-1185">Reference proteome</keyword>
<proteinExistence type="predicted"/>
<accession>A0A0V1G3R3</accession>
<dbReference type="Proteomes" id="UP000054995">
    <property type="component" value="Unassembled WGS sequence"/>
</dbReference>
<evidence type="ECO:0000313" key="1">
    <source>
        <dbReference type="EMBL" id="KRX97980.1"/>
    </source>
</evidence>
<gene>
    <name evidence="2" type="ORF">T4D_16104</name>
    <name evidence="1" type="ORF">T4E_2263</name>
</gene>
<name>A0A0V1G3R3_TRIPS</name>
<comment type="caution">
    <text evidence="2">The sequence shown here is derived from an EMBL/GenBank/DDBJ whole genome shotgun (WGS) entry which is preliminary data.</text>
</comment>
<dbReference type="AlphaFoldDB" id="A0A0V1G3R3"/>
<evidence type="ECO:0000313" key="4">
    <source>
        <dbReference type="Proteomes" id="UP000054995"/>
    </source>
</evidence>
<dbReference type="EMBL" id="JYDU01000025">
    <property type="protein sequence ID" value="KRX97980.1"/>
    <property type="molecule type" value="Genomic_DNA"/>
</dbReference>
<dbReference type="EMBL" id="JYDT01000004">
    <property type="protein sequence ID" value="KRY92916.1"/>
    <property type="molecule type" value="Genomic_DNA"/>
</dbReference>
<dbReference type="Proteomes" id="UP000054815">
    <property type="component" value="Unassembled WGS sequence"/>
</dbReference>
<reference evidence="3 4" key="1">
    <citation type="submission" date="2015-01" db="EMBL/GenBank/DDBJ databases">
        <title>Evolution of Trichinella species and genotypes.</title>
        <authorList>
            <person name="Korhonen P.K."/>
            <person name="Edoardo P."/>
            <person name="Giuseppe L.R."/>
            <person name="Gasser R.B."/>
        </authorList>
    </citation>
    <scope>NUCLEOTIDE SEQUENCE [LARGE SCALE GENOMIC DNA]</scope>
    <source>
        <strain evidence="1">ISS141</strain>
        <strain evidence="2">ISS470</strain>
    </source>
</reference>
<evidence type="ECO:0000313" key="2">
    <source>
        <dbReference type="EMBL" id="KRY92916.1"/>
    </source>
</evidence>
<sequence length="98" mass="11043">MHTASNSILLDVLVLENFEILLKQKVHNMLIDDLNAHLNKSAWNAIIFKTALVNDVEWIPACRNGTRKKRIDVVTNKFKLNTSLVGYFATTCKCGAVQ</sequence>
<protein>
    <submittedName>
        <fullName evidence="2">Uncharacterized protein</fullName>
    </submittedName>
</protein>
<organism evidence="2 4">
    <name type="scientific">Trichinella pseudospiralis</name>
    <name type="common">Parasitic roundworm</name>
    <dbReference type="NCBI Taxonomy" id="6337"/>
    <lineage>
        <taxon>Eukaryota</taxon>
        <taxon>Metazoa</taxon>
        <taxon>Ecdysozoa</taxon>
        <taxon>Nematoda</taxon>
        <taxon>Enoplea</taxon>
        <taxon>Dorylaimia</taxon>
        <taxon>Trichinellida</taxon>
        <taxon>Trichinellidae</taxon>
        <taxon>Trichinella</taxon>
    </lineage>
</organism>